<protein>
    <recommendedName>
        <fullName evidence="1">YqcC-like domain-containing protein</fullName>
    </recommendedName>
</protein>
<dbReference type="Proteomes" id="UP000078070">
    <property type="component" value="Chromosome"/>
</dbReference>
<dbReference type="PIRSF" id="PIRSF006257">
    <property type="entry name" value="UCP006257"/>
    <property type="match status" value="1"/>
</dbReference>
<dbReference type="InterPro" id="IPR036814">
    <property type="entry name" value="YqcC-like_sf"/>
</dbReference>
<dbReference type="AlphaFoldDB" id="A0A1A9EW50"/>
<evidence type="ECO:0000313" key="2">
    <source>
        <dbReference type="EMBL" id="ANG62105.1"/>
    </source>
</evidence>
<dbReference type="PANTHER" id="PTHR39586">
    <property type="entry name" value="CYTOPLASMIC PROTEIN-RELATED"/>
    <property type="match status" value="1"/>
</dbReference>
<evidence type="ECO:0000259" key="1">
    <source>
        <dbReference type="Pfam" id="PF04287"/>
    </source>
</evidence>
<dbReference type="Pfam" id="PF04287">
    <property type="entry name" value="DUF446"/>
    <property type="match status" value="1"/>
</dbReference>
<dbReference type="RefSeq" id="WP_067379499.1">
    <property type="nucleotide sequence ID" value="NZ_CP015839.1"/>
</dbReference>
<dbReference type="InterPro" id="IPR023376">
    <property type="entry name" value="YqcC-like_dom"/>
</dbReference>
<dbReference type="Gene3D" id="1.20.1440.40">
    <property type="entry name" value="YqcC-like"/>
    <property type="match status" value="1"/>
</dbReference>
<dbReference type="SUPFAM" id="SSF158452">
    <property type="entry name" value="YqcC-like"/>
    <property type="match status" value="1"/>
</dbReference>
<dbReference type="STRING" id="1821621.A8C75_06100"/>
<dbReference type="KEGG" id="mars:A8C75_06100"/>
<evidence type="ECO:0000313" key="3">
    <source>
        <dbReference type="Proteomes" id="UP000078070"/>
    </source>
</evidence>
<organism evidence="2 3">
    <name type="scientific">Marinobacterium aestuarii</name>
    <dbReference type="NCBI Taxonomy" id="1821621"/>
    <lineage>
        <taxon>Bacteria</taxon>
        <taxon>Pseudomonadati</taxon>
        <taxon>Pseudomonadota</taxon>
        <taxon>Gammaproteobacteria</taxon>
        <taxon>Oceanospirillales</taxon>
        <taxon>Oceanospirillaceae</taxon>
        <taxon>Marinobacterium</taxon>
    </lineage>
</organism>
<keyword evidence="3" id="KW-1185">Reference proteome</keyword>
<sequence>MTRQQQLNLLLRQLEQELQTLQLWQQSAPSSEALNSIEPFCVDSLAFSEWLQWVMIPRFDAMIQQQHALPSNSDIAAMAEEALSGINADTAVLLDLIRQIDSTLRIVH</sequence>
<dbReference type="EMBL" id="CP015839">
    <property type="protein sequence ID" value="ANG62105.1"/>
    <property type="molecule type" value="Genomic_DNA"/>
</dbReference>
<reference evidence="3" key="1">
    <citation type="submission" date="2016-05" db="EMBL/GenBank/DDBJ databases">
        <authorList>
            <person name="Baek K."/>
            <person name="Yang S.-J."/>
        </authorList>
    </citation>
    <scope>NUCLEOTIDE SEQUENCE [LARGE SCALE GENOMIC DNA]</scope>
    <source>
        <strain evidence="3">ST58-10</strain>
    </source>
</reference>
<name>A0A1A9EW50_9GAMM</name>
<gene>
    <name evidence="2" type="ORF">A8C75_06100</name>
</gene>
<accession>A0A1A9EW50</accession>
<feature type="domain" description="YqcC-like" evidence="1">
    <location>
        <begin position="8"/>
        <end position="102"/>
    </location>
</feature>
<dbReference type="OrthoDB" id="8794567at2"/>
<reference evidence="2 3" key="2">
    <citation type="journal article" date="2018" name="Int. J. Syst. Evol. Microbiol.">
        <title>Marinobacterium aestuarii sp. nov., a benzene-degrading marine bacterium isolated from estuary sediment.</title>
        <authorList>
            <person name="Bae S.S."/>
            <person name="Jung J."/>
            <person name="Chung D."/>
            <person name="Baek K."/>
        </authorList>
    </citation>
    <scope>NUCLEOTIDE SEQUENCE [LARGE SCALE GENOMIC DNA]</scope>
    <source>
        <strain evidence="2 3">ST58-10</strain>
    </source>
</reference>
<dbReference type="PANTHER" id="PTHR39586:SF1">
    <property type="entry name" value="CYTOPLASMIC PROTEIN"/>
    <property type="match status" value="1"/>
</dbReference>
<dbReference type="InterPro" id="IPR007384">
    <property type="entry name" value="UCP006257"/>
</dbReference>
<dbReference type="GO" id="GO:0044010">
    <property type="term" value="P:single-species biofilm formation"/>
    <property type="evidence" value="ECO:0007669"/>
    <property type="project" value="TreeGrafter"/>
</dbReference>
<proteinExistence type="predicted"/>